<sequence>MSDGTKAPSAKLRLAAFCEGQAFLSPGLFRLPPSSPPASLPPLFQFHRPPPVCFFHHAEEEAVRRLFRERNAGASGFGGERGEERDGRNGEKQWRERSRRRCGKRRKEQTHDGDRGKEEEGKAMPYAPLIYENAAFEEYYKAQKICPPQEWNMFMACIKTSLPASVRVNRSAPLWKSTVDLLKQLSTKEKDEAGLEESLQPLTWMPHEVGWQWNTVCKVRLRRDDSFKRIRRHLMNEDYRGGLTRQEAVSMLPVLFLDVRPEHRILDMCASPGSKTTQILDMLQWHAVNSLQDGANSQALPGLGPPTGFVIANDVDAQRTQTLAHQCMKVASPAIAISCSDASLFPLTLPDGPTGETRLQFDRILADVPCSGDGTMRKNGDLWRKWSAGGSLSLHSIQLGILHRGLQLLRVGGRLVYSTCSLSPLEDEAVIAAVLLQYGDAIELVPPPPLPGLRFSCGLFSWLVPVPEVKQRGREEEKGNDKTERSGGQEAEAQETAPVNGETGSAQKFFTSFAEVPEPLRGKVKPTMFPPPSGAALHLDRAVRVLPHQNNSGGFFVACFQKKGELPARGQRERYKTRTATNASSPSSPASSASSSSSHPSSSICPSSSTSRETVKEVRATEDVAPVPACAVPSLASSPARNPLLDEEADDLSSSASSASASRFSSFGEEADKALSTHSLTHPAVALAIAASQPGRLFHTLLPIDLHAEEGFESALSFYGFSRNSAPALVKGDLRHAQALQDLPVRQLTRRLHTPRRVYFVSESFSDLLHLLLLPPHKPRPSSSASIGQGEGEAEGESERRASGEEEQRGESRLAPARAPKKGRDEFRMKWLHAGVKVLVQHSGTHQLSGRFGADGWRVTQEGAALMVRYMRRRILFLNLDFASSLLLSDSRIVDREELLRGEQEGQVTALDSCRDESGALEAGGCVCVVCPTEVLPSSKFPSPRPTFSSLADAVCLSCLLTPGGNLHCYVSRTEAAGLAFHLFGIDEEIKDEVNEEE</sequence>
<dbReference type="PANTHER" id="PTHR22808">
    <property type="entry name" value="NCL1 YEAST -RELATED NOL1/NOP2/FMU SUN DOMAIN-CONTAINING"/>
    <property type="match status" value="1"/>
</dbReference>
<feature type="compositionally biased region" description="Low complexity" evidence="7">
    <location>
        <begin position="578"/>
        <end position="611"/>
    </location>
</feature>
<dbReference type="InterPro" id="IPR049560">
    <property type="entry name" value="MeTrfase_RsmB-F_NOP2_cat"/>
</dbReference>
<feature type="region of interest" description="Disordered" evidence="7">
    <location>
        <begin position="636"/>
        <end position="657"/>
    </location>
</feature>
<name>A0A7J6KI51_TOXGO</name>
<feature type="region of interest" description="Disordered" evidence="7">
    <location>
        <begin position="471"/>
        <end position="503"/>
    </location>
</feature>
<feature type="compositionally biased region" description="Basic and acidic residues" evidence="7">
    <location>
        <begin position="80"/>
        <end position="96"/>
    </location>
</feature>
<dbReference type="PROSITE" id="PS51686">
    <property type="entry name" value="SAM_MT_RSMB_NOP"/>
    <property type="match status" value="1"/>
</dbReference>
<feature type="compositionally biased region" description="Basic and acidic residues" evidence="7">
    <location>
        <begin position="797"/>
        <end position="812"/>
    </location>
</feature>
<proteinExistence type="inferred from homology"/>
<dbReference type="InterPro" id="IPR018314">
    <property type="entry name" value="RsmB/NOL1/NOP2-like_CS"/>
</dbReference>
<evidence type="ECO:0000256" key="1">
    <source>
        <dbReference type="ARBA" id="ARBA00007494"/>
    </source>
</evidence>
<accession>A0A7J6KI51</accession>
<keyword evidence="2 6" id="KW-0489">Methyltransferase</keyword>
<dbReference type="SUPFAM" id="SSF53335">
    <property type="entry name" value="S-adenosyl-L-methionine-dependent methyltransferases"/>
    <property type="match status" value="1"/>
</dbReference>
<dbReference type="Gene3D" id="3.40.50.150">
    <property type="entry name" value="Vaccinia Virus protein VP39"/>
    <property type="match status" value="1"/>
</dbReference>
<keyword evidence="5 6" id="KW-0694">RNA-binding</keyword>
<dbReference type="InterPro" id="IPR023267">
    <property type="entry name" value="RCMT"/>
</dbReference>
<evidence type="ECO:0000256" key="4">
    <source>
        <dbReference type="ARBA" id="ARBA00022691"/>
    </source>
</evidence>
<dbReference type="GO" id="GO:0008173">
    <property type="term" value="F:RNA methyltransferase activity"/>
    <property type="evidence" value="ECO:0007669"/>
    <property type="project" value="InterPro"/>
</dbReference>
<dbReference type="InterPro" id="IPR001678">
    <property type="entry name" value="MeTrfase_RsmB-F_NOP2_dom"/>
</dbReference>
<dbReference type="GO" id="GO:0003723">
    <property type="term" value="F:RNA binding"/>
    <property type="evidence" value="ECO:0007669"/>
    <property type="project" value="UniProtKB-UniRule"/>
</dbReference>
<evidence type="ECO:0000313" key="9">
    <source>
        <dbReference type="EMBL" id="KAF4646166.1"/>
    </source>
</evidence>
<dbReference type="Pfam" id="PF01189">
    <property type="entry name" value="Methyltr_RsmB-F"/>
    <property type="match status" value="1"/>
</dbReference>
<evidence type="ECO:0000256" key="5">
    <source>
        <dbReference type="ARBA" id="ARBA00022884"/>
    </source>
</evidence>
<evidence type="ECO:0000256" key="3">
    <source>
        <dbReference type="ARBA" id="ARBA00022679"/>
    </source>
</evidence>
<dbReference type="PRINTS" id="PR02008">
    <property type="entry name" value="RCMTFAMILY"/>
</dbReference>
<dbReference type="Proteomes" id="UP000557509">
    <property type="component" value="Unassembled WGS sequence"/>
</dbReference>
<protein>
    <submittedName>
        <fullName evidence="9">NOL1/NOP2/sun family protein</fullName>
    </submittedName>
</protein>
<feature type="binding site" evidence="6">
    <location>
        <position position="314"/>
    </location>
    <ligand>
        <name>S-adenosyl-L-methionine</name>
        <dbReference type="ChEBI" id="CHEBI:59789"/>
    </ligand>
</feature>
<feature type="binding site" evidence="6">
    <location>
        <position position="341"/>
    </location>
    <ligand>
        <name>S-adenosyl-L-methionine</name>
        <dbReference type="ChEBI" id="CHEBI:59789"/>
    </ligand>
</feature>
<comment type="similarity">
    <text evidence="1 6">Belongs to the class I-like SAM-binding methyltransferase superfamily. RsmB/NOP family.</text>
</comment>
<comment type="caution">
    <text evidence="6">Lacks conserved residue(s) required for the propagation of feature annotation.</text>
</comment>
<dbReference type="GO" id="GO:0001510">
    <property type="term" value="P:RNA methylation"/>
    <property type="evidence" value="ECO:0007669"/>
    <property type="project" value="InterPro"/>
</dbReference>
<feature type="active site" description="Nucleophile" evidence="6">
    <location>
        <position position="420"/>
    </location>
</feature>
<dbReference type="AlphaFoldDB" id="A0A7J6KI51"/>
<feature type="region of interest" description="Disordered" evidence="7">
    <location>
        <begin position="568"/>
        <end position="622"/>
    </location>
</feature>
<organism evidence="9 10">
    <name type="scientific">Toxoplasma gondii</name>
    <dbReference type="NCBI Taxonomy" id="5811"/>
    <lineage>
        <taxon>Eukaryota</taxon>
        <taxon>Sar</taxon>
        <taxon>Alveolata</taxon>
        <taxon>Apicomplexa</taxon>
        <taxon>Conoidasida</taxon>
        <taxon>Coccidia</taxon>
        <taxon>Eucoccidiorida</taxon>
        <taxon>Eimeriorina</taxon>
        <taxon>Sarcocystidae</taxon>
        <taxon>Toxoplasma</taxon>
    </lineage>
</organism>
<feature type="binding site" evidence="6">
    <location>
        <position position="367"/>
    </location>
    <ligand>
        <name>S-adenosyl-L-methionine</name>
        <dbReference type="ChEBI" id="CHEBI:59789"/>
    </ligand>
</feature>
<feature type="region of interest" description="Disordered" evidence="7">
    <location>
        <begin position="73"/>
        <end position="121"/>
    </location>
</feature>
<keyword evidence="4 6" id="KW-0949">S-adenosyl-L-methionine</keyword>
<evidence type="ECO:0000313" key="10">
    <source>
        <dbReference type="Proteomes" id="UP000557509"/>
    </source>
</evidence>
<feature type="domain" description="SAM-dependent MTase RsmB/NOP-type" evidence="8">
    <location>
        <begin position="154"/>
        <end position="563"/>
    </location>
</feature>
<keyword evidence="3 6" id="KW-0808">Transferase</keyword>
<dbReference type="InterPro" id="IPR029063">
    <property type="entry name" value="SAM-dependent_MTases_sf"/>
</dbReference>
<evidence type="ECO:0000256" key="7">
    <source>
        <dbReference type="SAM" id="MobiDB-lite"/>
    </source>
</evidence>
<feature type="compositionally biased region" description="Low complexity" evidence="7">
    <location>
        <begin position="778"/>
        <end position="788"/>
    </location>
</feature>
<feature type="compositionally biased region" description="Basic and acidic residues" evidence="7">
    <location>
        <begin position="109"/>
        <end position="121"/>
    </location>
</feature>
<dbReference type="PROSITE" id="PS01153">
    <property type="entry name" value="NOL1_NOP2_SUN"/>
    <property type="match status" value="1"/>
</dbReference>
<feature type="compositionally biased region" description="Basic and acidic residues" evidence="7">
    <location>
        <begin position="613"/>
        <end position="622"/>
    </location>
</feature>
<gene>
    <name evidence="9" type="ORF">TGRH88_019530</name>
</gene>
<dbReference type="VEuPathDB" id="ToxoDB:TGME49_294440"/>
<reference evidence="9 10" key="1">
    <citation type="submission" date="2020-03" db="EMBL/GenBank/DDBJ databases">
        <title>Genome sequence of Toxoplasma gondii RH-88 strain.</title>
        <authorList>
            <person name="Lorenzi H.A."/>
            <person name="Venepally P."/>
            <person name="Rozenberg A."/>
            <person name="Sibley D."/>
        </authorList>
    </citation>
    <scope>NUCLEOTIDE SEQUENCE [LARGE SCALE GENOMIC DNA]</scope>
    <source>
        <strain evidence="9 10">RH-88</strain>
    </source>
</reference>
<keyword evidence="10" id="KW-1185">Reference proteome</keyword>
<evidence type="ECO:0000256" key="6">
    <source>
        <dbReference type="PROSITE-ProRule" id="PRU01023"/>
    </source>
</evidence>
<feature type="region of interest" description="Disordered" evidence="7">
    <location>
        <begin position="778"/>
        <end position="822"/>
    </location>
</feature>
<evidence type="ECO:0000259" key="8">
    <source>
        <dbReference type="PROSITE" id="PS51686"/>
    </source>
</evidence>
<dbReference type="EMBL" id="JAAUHK010000185">
    <property type="protein sequence ID" value="KAF4646166.1"/>
    <property type="molecule type" value="Genomic_DNA"/>
</dbReference>
<comment type="caution">
    <text evidence="9">The sequence shown here is derived from an EMBL/GenBank/DDBJ whole genome shotgun (WGS) entry which is preliminary data.</text>
</comment>
<feature type="compositionally biased region" description="Basic and acidic residues" evidence="7">
    <location>
        <begin position="471"/>
        <end position="487"/>
    </location>
</feature>
<evidence type="ECO:0000256" key="2">
    <source>
        <dbReference type="ARBA" id="ARBA00022603"/>
    </source>
</evidence>
<feature type="compositionally biased region" description="Basic residues" evidence="7">
    <location>
        <begin position="97"/>
        <end position="108"/>
    </location>
</feature>